<name>A0A844M2F4_9GAMM</name>
<dbReference type="InterPro" id="IPR001424">
    <property type="entry name" value="SOD_Cu_Zn_dom"/>
</dbReference>
<dbReference type="AlphaFoldDB" id="A0A844M2F4"/>
<comment type="cofactor">
    <cofactor evidence="2">
        <name>Cu cation</name>
        <dbReference type="ChEBI" id="CHEBI:23378"/>
    </cofactor>
    <text evidence="2">Binds 1 copper ion per subunit.</text>
</comment>
<comment type="similarity">
    <text evidence="1 2">Belongs to the Cu-Zn superoxide dismutase family.</text>
</comment>
<dbReference type="InterPro" id="IPR036423">
    <property type="entry name" value="SOD-like_Cu/Zn_dom_sf"/>
</dbReference>
<reference evidence="5 6" key="1">
    <citation type="journal article" date="2019" name="PLoS ONE">
        <title>Pup mortality in New Zealand sea lions (Phocarctos hookeri) at Enderby Island, Auckland Islands, 2013-18.</title>
        <authorList>
            <person name="Michael S.A."/>
            <person name="Hayman D.T.S."/>
            <person name="Gray R."/>
            <person name="Zhang J."/>
            <person name="Rogers L."/>
            <person name="Roe W.D."/>
        </authorList>
    </citation>
    <scope>NUCLEOTIDE SEQUENCE [LARGE SCALE GENOMIC DNA]</scope>
    <source>
        <strain evidence="5 6">SM868</strain>
    </source>
</reference>
<dbReference type="InterPro" id="IPR024134">
    <property type="entry name" value="SOD_Cu/Zn_/chaperone"/>
</dbReference>
<keyword evidence="3" id="KW-0732">Signal</keyword>
<dbReference type="PROSITE" id="PS51257">
    <property type="entry name" value="PROKAR_LIPOPROTEIN"/>
    <property type="match status" value="1"/>
</dbReference>
<dbReference type="PROSITE" id="PS00332">
    <property type="entry name" value="SOD_CU_ZN_2"/>
    <property type="match status" value="1"/>
</dbReference>
<sequence>MMKTLFTASTLLASALALSACQSTPTKQSVPDEAQPVLKSQIMTTDGSNKHIGDMFLRPVAGGVQVFGKLQGLTPGATVAMHIHETGSCADMGKAAGGHFNPYHKLHGNPMGAENHAGDLPNLTADANGVASMNFVKKDISVAMQGDNSVYRRAFIVHGGVDDYVSQPAGNAGARIACGIIEKY</sequence>
<dbReference type="PANTHER" id="PTHR10003">
    <property type="entry name" value="SUPEROXIDE DISMUTASE CU-ZN -RELATED"/>
    <property type="match status" value="1"/>
</dbReference>
<dbReference type="PRINTS" id="PR00068">
    <property type="entry name" value="CUZNDISMTASE"/>
</dbReference>
<gene>
    <name evidence="5" type="ORF">GB996_08850</name>
</gene>
<dbReference type="InterPro" id="IPR018152">
    <property type="entry name" value="SOD_Cu/Zn_BS"/>
</dbReference>
<feature type="domain" description="Superoxide dismutase copper/zinc binding" evidence="4">
    <location>
        <begin position="63"/>
        <end position="181"/>
    </location>
</feature>
<evidence type="ECO:0000256" key="3">
    <source>
        <dbReference type="SAM" id="SignalP"/>
    </source>
</evidence>
<proteinExistence type="inferred from homology"/>
<dbReference type="CDD" id="cd00305">
    <property type="entry name" value="Cu-Zn_Superoxide_Dismutase"/>
    <property type="match status" value="1"/>
</dbReference>
<dbReference type="Pfam" id="PF00080">
    <property type="entry name" value="Sod_Cu"/>
    <property type="match status" value="1"/>
</dbReference>
<evidence type="ECO:0000313" key="6">
    <source>
        <dbReference type="Proteomes" id="UP000442109"/>
    </source>
</evidence>
<comment type="function">
    <text evidence="2">Destroys radicals which are normally produced within the cells and which are toxic to biological systems.</text>
</comment>
<keyword evidence="2" id="KW-0560">Oxidoreductase</keyword>
<comment type="cofactor">
    <cofactor evidence="2">
        <name>Zn(2+)</name>
        <dbReference type="ChEBI" id="CHEBI:29105"/>
    </cofactor>
    <text evidence="2">Binds 1 zinc ion per subunit.</text>
</comment>
<dbReference type="GO" id="GO:0005507">
    <property type="term" value="F:copper ion binding"/>
    <property type="evidence" value="ECO:0007669"/>
    <property type="project" value="InterPro"/>
</dbReference>
<accession>A0A844M2F4</accession>
<feature type="signal peptide" evidence="3">
    <location>
        <begin position="1"/>
        <end position="19"/>
    </location>
</feature>
<evidence type="ECO:0000313" key="5">
    <source>
        <dbReference type="EMBL" id="MUG32905.1"/>
    </source>
</evidence>
<dbReference type="Gene3D" id="2.60.40.200">
    <property type="entry name" value="Superoxide dismutase, copper/zinc binding domain"/>
    <property type="match status" value="1"/>
</dbReference>
<keyword evidence="2" id="KW-0862">Zinc</keyword>
<dbReference type="Proteomes" id="UP000442109">
    <property type="component" value="Unassembled WGS sequence"/>
</dbReference>
<dbReference type="EC" id="1.15.1.1" evidence="2"/>
<protein>
    <recommendedName>
        <fullName evidence="2">Superoxide dismutase [Cu-Zn]</fullName>
        <ecNumber evidence="2">1.15.1.1</ecNumber>
    </recommendedName>
</protein>
<organism evidence="5 6">
    <name type="scientific">Psychrobacter sanguinis</name>
    <dbReference type="NCBI Taxonomy" id="861445"/>
    <lineage>
        <taxon>Bacteria</taxon>
        <taxon>Pseudomonadati</taxon>
        <taxon>Pseudomonadota</taxon>
        <taxon>Gammaproteobacteria</taxon>
        <taxon>Moraxellales</taxon>
        <taxon>Moraxellaceae</taxon>
        <taxon>Psychrobacter</taxon>
    </lineage>
</organism>
<evidence type="ECO:0000256" key="1">
    <source>
        <dbReference type="ARBA" id="ARBA00010457"/>
    </source>
</evidence>
<keyword evidence="2" id="KW-0186">Copper</keyword>
<dbReference type="SUPFAM" id="SSF49329">
    <property type="entry name" value="Cu,Zn superoxide dismutase-like"/>
    <property type="match status" value="1"/>
</dbReference>
<comment type="catalytic activity">
    <reaction evidence="2">
        <text>2 superoxide + 2 H(+) = H2O2 + O2</text>
        <dbReference type="Rhea" id="RHEA:20696"/>
        <dbReference type="ChEBI" id="CHEBI:15378"/>
        <dbReference type="ChEBI" id="CHEBI:15379"/>
        <dbReference type="ChEBI" id="CHEBI:16240"/>
        <dbReference type="ChEBI" id="CHEBI:18421"/>
        <dbReference type="EC" id="1.15.1.1"/>
    </reaction>
</comment>
<comment type="caution">
    <text evidence="5">The sequence shown here is derived from an EMBL/GenBank/DDBJ whole genome shotgun (WGS) entry which is preliminary data.</text>
</comment>
<dbReference type="PROSITE" id="PS00087">
    <property type="entry name" value="SOD_CU_ZN_1"/>
    <property type="match status" value="1"/>
</dbReference>
<keyword evidence="2" id="KW-0479">Metal-binding</keyword>
<dbReference type="EMBL" id="WFKQ01000008">
    <property type="protein sequence ID" value="MUG32905.1"/>
    <property type="molecule type" value="Genomic_DNA"/>
</dbReference>
<evidence type="ECO:0000256" key="2">
    <source>
        <dbReference type="RuleBase" id="RU000393"/>
    </source>
</evidence>
<feature type="chain" id="PRO_5032628732" description="Superoxide dismutase [Cu-Zn]" evidence="3">
    <location>
        <begin position="20"/>
        <end position="184"/>
    </location>
</feature>
<evidence type="ECO:0000259" key="4">
    <source>
        <dbReference type="Pfam" id="PF00080"/>
    </source>
</evidence>
<dbReference type="GO" id="GO:0004784">
    <property type="term" value="F:superoxide dismutase activity"/>
    <property type="evidence" value="ECO:0007669"/>
    <property type="project" value="UniProtKB-EC"/>
</dbReference>
<keyword evidence="6" id="KW-1185">Reference proteome</keyword>